<feature type="signal peptide" evidence="11">
    <location>
        <begin position="1"/>
        <end position="19"/>
    </location>
</feature>
<feature type="region of interest" description="Disordered" evidence="10">
    <location>
        <begin position="61"/>
        <end position="97"/>
    </location>
</feature>
<dbReference type="GO" id="GO:0016985">
    <property type="term" value="F:mannan endo-1,4-beta-mannosidase activity"/>
    <property type="evidence" value="ECO:0007669"/>
    <property type="project" value="UniProtKB-EC"/>
</dbReference>
<dbReference type="InParanoid" id="A0A409WWX2"/>
<name>A0A409WWX2_PSICY</name>
<keyword evidence="7 9" id="KW-0378">Hydrolase</keyword>
<dbReference type="EMBL" id="NHYD01003061">
    <property type="protein sequence ID" value="PPQ83023.1"/>
    <property type="molecule type" value="Genomic_DNA"/>
</dbReference>
<dbReference type="PANTHER" id="PTHR31451">
    <property type="match status" value="1"/>
</dbReference>
<evidence type="ECO:0000313" key="13">
    <source>
        <dbReference type="EMBL" id="PPQ83023.1"/>
    </source>
</evidence>
<evidence type="ECO:0000256" key="6">
    <source>
        <dbReference type="ARBA" id="ARBA00022729"/>
    </source>
</evidence>
<proteinExistence type="inferred from homology"/>
<feature type="chain" id="PRO_5019277425" description="mannan endo-1,4-beta-mannosidase" evidence="11">
    <location>
        <begin position="20"/>
        <end position="206"/>
    </location>
</feature>
<comment type="subcellular location">
    <subcellularLocation>
        <location evidence="2">Secreted</location>
    </subcellularLocation>
</comment>
<dbReference type="SUPFAM" id="SSF57180">
    <property type="entry name" value="Cellulose-binding domain"/>
    <property type="match status" value="1"/>
</dbReference>
<evidence type="ECO:0000259" key="12">
    <source>
        <dbReference type="PROSITE" id="PS51164"/>
    </source>
</evidence>
<dbReference type="PROSITE" id="PS51164">
    <property type="entry name" value="CBM1_2"/>
    <property type="match status" value="1"/>
</dbReference>
<evidence type="ECO:0000256" key="3">
    <source>
        <dbReference type="ARBA" id="ARBA00005641"/>
    </source>
</evidence>
<feature type="domain" description="CBM1" evidence="12">
    <location>
        <begin position="19"/>
        <end position="55"/>
    </location>
</feature>
<dbReference type="GO" id="GO:0030248">
    <property type="term" value="F:cellulose binding"/>
    <property type="evidence" value="ECO:0007669"/>
    <property type="project" value="InterPro"/>
</dbReference>
<dbReference type="PANTHER" id="PTHR31451:SF39">
    <property type="entry name" value="MANNAN ENDO-1,4-BETA-MANNOSIDASE 1"/>
    <property type="match status" value="1"/>
</dbReference>
<evidence type="ECO:0000313" key="14">
    <source>
        <dbReference type="Proteomes" id="UP000283269"/>
    </source>
</evidence>
<dbReference type="GO" id="GO:0046355">
    <property type="term" value="P:mannan catabolic process"/>
    <property type="evidence" value="ECO:0007669"/>
    <property type="project" value="UniProtKB-ARBA"/>
</dbReference>
<dbReference type="Proteomes" id="UP000283269">
    <property type="component" value="Unassembled WGS sequence"/>
</dbReference>
<dbReference type="InterPro" id="IPR001547">
    <property type="entry name" value="Glyco_hydro_5"/>
</dbReference>
<evidence type="ECO:0000256" key="1">
    <source>
        <dbReference type="ARBA" id="ARBA00001678"/>
    </source>
</evidence>
<keyword evidence="8 9" id="KW-0326">Glycosidase</keyword>
<evidence type="ECO:0000256" key="7">
    <source>
        <dbReference type="ARBA" id="ARBA00022801"/>
    </source>
</evidence>
<dbReference type="EC" id="3.2.1.78" evidence="4"/>
<evidence type="ECO:0000256" key="10">
    <source>
        <dbReference type="SAM" id="MobiDB-lite"/>
    </source>
</evidence>
<dbReference type="SUPFAM" id="SSF51445">
    <property type="entry name" value="(Trans)glycosidases"/>
    <property type="match status" value="1"/>
</dbReference>
<organism evidence="13 14">
    <name type="scientific">Psilocybe cyanescens</name>
    <dbReference type="NCBI Taxonomy" id="93625"/>
    <lineage>
        <taxon>Eukaryota</taxon>
        <taxon>Fungi</taxon>
        <taxon>Dikarya</taxon>
        <taxon>Basidiomycota</taxon>
        <taxon>Agaricomycotina</taxon>
        <taxon>Agaricomycetes</taxon>
        <taxon>Agaricomycetidae</taxon>
        <taxon>Agaricales</taxon>
        <taxon>Agaricineae</taxon>
        <taxon>Strophariaceae</taxon>
        <taxon>Psilocybe</taxon>
    </lineage>
</organism>
<dbReference type="STRING" id="93625.A0A409WWX2"/>
<dbReference type="InterPro" id="IPR000254">
    <property type="entry name" value="CBD"/>
</dbReference>
<reference evidence="13 14" key="1">
    <citation type="journal article" date="2018" name="Evol. Lett.">
        <title>Horizontal gene cluster transfer increased hallucinogenic mushroom diversity.</title>
        <authorList>
            <person name="Reynolds H.T."/>
            <person name="Vijayakumar V."/>
            <person name="Gluck-Thaler E."/>
            <person name="Korotkin H.B."/>
            <person name="Matheny P.B."/>
            <person name="Slot J.C."/>
        </authorList>
    </citation>
    <scope>NUCLEOTIDE SEQUENCE [LARGE SCALE GENOMIC DNA]</scope>
    <source>
        <strain evidence="13 14">2631</strain>
    </source>
</reference>
<comment type="similarity">
    <text evidence="3 9">Belongs to the glycosyl hydrolase 5 (cellulase A) family.</text>
</comment>
<gene>
    <name evidence="13" type="ORF">CVT25_005263</name>
</gene>
<dbReference type="SMART" id="SM00236">
    <property type="entry name" value="fCBD"/>
    <property type="match status" value="1"/>
</dbReference>
<dbReference type="Pfam" id="PF00150">
    <property type="entry name" value="Cellulase"/>
    <property type="match status" value="1"/>
</dbReference>
<evidence type="ECO:0000256" key="5">
    <source>
        <dbReference type="ARBA" id="ARBA00022525"/>
    </source>
</evidence>
<dbReference type="InterPro" id="IPR035971">
    <property type="entry name" value="CBD_sf"/>
</dbReference>
<dbReference type="InterPro" id="IPR017853">
    <property type="entry name" value="GH"/>
</dbReference>
<evidence type="ECO:0000256" key="8">
    <source>
        <dbReference type="ARBA" id="ARBA00023295"/>
    </source>
</evidence>
<keyword evidence="14" id="KW-1185">Reference proteome</keyword>
<comment type="caution">
    <text evidence="13">The sequence shown here is derived from an EMBL/GenBank/DDBJ whole genome shotgun (WGS) entry which is preliminary data.</text>
</comment>
<dbReference type="OrthoDB" id="406631at2759"/>
<comment type="catalytic activity">
    <reaction evidence="1">
        <text>Random hydrolysis of (1-&gt;4)-beta-D-mannosidic linkages in mannans, galactomannans and glucomannans.</text>
        <dbReference type="EC" id="3.2.1.78"/>
    </reaction>
</comment>
<dbReference type="AlphaFoldDB" id="A0A409WWX2"/>
<dbReference type="GO" id="GO:0005576">
    <property type="term" value="C:extracellular region"/>
    <property type="evidence" value="ECO:0007669"/>
    <property type="project" value="UniProtKB-SubCell"/>
</dbReference>
<protein>
    <recommendedName>
        <fullName evidence="4">mannan endo-1,4-beta-mannosidase</fullName>
        <ecNumber evidence="4">3.2.1.78</ecNumber>
    </recommendedName>
</protein>
<keyword evidence="6 11" id="KW-0732">Signal</keyword>
<evidence type="ECO:0000256" key="11">
    <source>
        <dbReference type="SAM" id="SignalP"/>
    </source>
</evidence>
<evidence type="ECO:0000256" key="4">
    <source>
        <dbReference type="ARBA" id="ARBA00012706"/>
    </source>
</evidence>
<dbReference type="Gene3D" id="3.20.20.80">
    <property type="entry name" value="Glycosidases"/>
    <property type="match status" value="1"/>
</dbReference>
<evidence type="ECO:0000256" key="9">
    <source>
        <dbReference type="RuleBase" id="RU361153"/>
    </source>
</evidence>
<evidence type="ECO:0000256" key="2">
    <source>
        <dbReference type="ARBA" id="ARBA00004613"/>
    </source>
</evidence>
<keyword evidence="5" id="KW-0964">Secreted</keyword>
<dbReference type="PROSITE" id="PS00562">
    <property type="entry name" value="CBM1_1"/>
    <property type="match status" value="1"/>
</dbReference>
<sequence>MKLAAGLVALALSCSSALAAVPVYGQCGGINFTGETTCASGSVCTVQNAYYSQCLPGAATTPASTSTVKPTSTSTKPSTTVTPTTTSSGPTTTAAPPAATGFVKTSGQKFVLNGSPFTVVGANSYWVGLMGLSTANMNAAFADIAKAGATTVRTWGFNEVTSPSGIYYQSWSGSTPTVNTGSTGLGNFDNVIAAAKANGLRLIVAL</sequence>
<accession>A0A409WWX2</accession>
<dbReference type="InterPro" id="IPR045053">
    <property type="entry name" value="MAN-like"/>
</dbReference>
<dbReference type="Pfam" id="PF00734">
    <property type="entry name" value="CBM_1"/>
    <property type="match status" value="1"/>
</dbReference>